<dbReference type="NCBIfam" id="TIGR01786">
    <property type="entry name" value="TonB-hemlactrns"/>
    <property type="match status" value="1"/>
</dbReference>
<dbReference type="InterPro" id="IPR011276">
    <property type="entry name" value="TonB_haem/Hb_rcpt"/>
</dbReference>
<dbReference type="RefSeq" id="WP_238895493.1">
    <property type="nucleotide sequence ID" value="NZ_JAKOGG010000003.1"/>
</dbReference>
<keyword evidence="4 11" id="KW-1134">Transmembrane beta strand</keyword>
<feature type="domain" description="TonB-dependent receptor plug" evidence="15">
    <location>
        <begin position="44"/>
        <end position="153"/>
    </location>
</feature>
<keyword evidence="5 11" id="KW-0812">Transmembrane</keyword>
<keyword evidence="8 11" id="KW-0472">Membrane</keyword>
<evidence type="ECO:0000256" key="2">
    <source>
        <dbReference type="ARBA" id="ARBA00008143"/>
    </source>
</evidence>
<dbReference type="Pfam" id="PF00593">
    <property type="entry name" value="TonB_dep_Rec_b-barrel"/>
    <property type="match status" value="1"/>
</dbReference>
<dbReference type="NCBIfam" id="TIGR01785">
    <property type="entry name" value="TonB-hemin"/>
    <property type="match status" value="1"/>
</dbReference>
<dbReference type="InterPro" id="IPR012910">
    <property type="entry name" value="Plug_dom"/>
</dbReference>
<gene>
    <name evidence="16" type="ORF">L9G74_06540</name>
</gene>
<dbReference type="InterPro" id="IPR010949">
    <property type="entry name" value="TonB_Hb/transfer/lactofer_rcpt"/>
</dbReference>
<dbReference type="PANTHER" id="PTHR30069">
    <property type="entry name" value="TONB-DEPENDENT OUTER MEMBRANE RECEPTOR"/>
    <property type="match status" value="1"/>
</dbReference>
<evidence type="ECO:0000259" key="15">
    <source>
        <dbReference type="Pfam" id="PF07715"/>
    </source>
</evidence>
<accession>A0ABT2FID6</accession>
<dbReference type="Pfam" id="PF07715">
    <property type="entry name" value="Plug"/>
    <property type="match status" value="1"/>
</dbReference>
<evidence type="ECO:0000256" key="9">
    <source>
        <dbReference type="ARBA" id="ARBA00023170"/>
    </source>
</evidence>
<feature type="signal peptide" evidence="13">
    <location>
        <begin position="1"/>
        <end position="21"/>
    </location>
</feature>
<comment type="caution">
    <text evidence="16">The sequence shown here is derived from an EMBL/GenBank/DDBJ whole genome shotgun (WGS) entry which is preliminary data.</text>
</comment>
<evidence type="ECO:0000256" key="1">
    <source>
        <dbReference type="ARBA" id="ARBA00004571"/>
    </source>
</evidence>
<evidence type="ECO:0000256" key="3">
    <source>
        <dbReference type="ARBA" id="ARBA00022448"/>
    </source>
</evidence>
<reference evidence="17" key="1">
    <citation type="submission" date="2023-07" db="EMBL/GenBank/DDBJ databases">
        <title>Shewanella mangrovi sp. nov., an acetaldehyde- degrading bacterium isolated from mangrove sediment.</title>
        <authorList>
            <person name="Liu Y."/>
        </authorList>
    </citation>
    <scope>NUCLEOTIDE SEQUENCE [LARGE SCALE GENOMIC DNA]</scope>
    <source>
        <strain evidence="17">C32</strain>
    </source>
</reference>
<dbReference type="PROSITE" id="PS52016">
    <property type="entry name" value="TONB_DEPENDENT_REC_3"/>
    <property type="match status" value="1"/>
</dbReference>
<keyword evidence="7 12" id="KW-0798">TonB box</keyword>
<evidence type="ECO:0000256" key="12">
    <source>
        <dbReference type="RuleBase" id="RU003357"/>
    </source>
</evidence>
<dbReference type="SUPFAM" id="SSF56935">
    <property type="entry name" value="Porins"/>
    <property type="match status" value="1"/>
</dbReference>
<feature type="chain" id="PRO_5047332911" evidence="13">
    <location>
        <begin position="22"/>
        <end position="714"/>
    </location>
</feature>
<keyword evidence="3 11" id="KW-0813">Transport</keyword>
<dbReference type="Gene3D" id="2.40.170.20">
    <property type="entry name" value="TonB-dependent receptor, beta-barrel domain"/>
    <property type="match status" value="1"/>
</dbReference>
<sequence length="714" mass="78707">MKGISLSLSVVSSLIVSAATAAQTDVSDDMEVIVVTANKIEQSLSEVAGSIVVIDGETLQKKGQTELFDALRNEPGVSVTGSAGTPQNIVIRGMTGNKISIVRDGVPSSDGYGAADLNDQVGRNSFDLSTVKSIEIVKGASSSVYGSGALGGAVIIHTKQPEDYLAADNFYADTSLTYSGISNKLRSSTNVAFRAGDTESLLNVSGWQGDESQNFDGDLVARDIKGYSSELNITQQLSPALTLRAQAEYYQDKQRRNEGRASIQNDGVWQIGAFNEQREIREINGQVGVEYRAKTAWFDELTGTLFWRSTDTDNFTNRLMNRQDQNDLTIRRRELETQTFSDDTFGFNSDLSLSRTLGTWSHDIAYGADFTQRSFSRTDRDQVLDWRGVTNVAKEPFAPSDSYEAGVYFRDVMSVARWTLTTGLRFDARRLVPDGEDSISGYPLEAINSNELSPSLSLSYALANHLNVYTSYNHGFRAPDYNKAYGFSLHDFVPFTPFVIVPNLALKAETSDAYEIGAKYDNGRVKLYWAAYYQKFNDFIDVALIGFDQSTGLFQRQYQNIAGVSTYGSEVFGQYKFNHQWSLSAKAGYVNGKNADDEYVRTITPLEGNVSLNFDTGALESYLAINWASSMDRVPTCETDLQMTVACAATSGWVTLDSGMSYALSDSFSVSANIYNLLDRHYVRYQDVAGTAASDAHFATEPGRYVTINLRYTL</sequence>
<evidence type="ECO:0000259" key="14">
    <source>
        <dbReference type="Pfam" id="PF00593"/>
    </source>
</evidence>
<dbReference type="InterPro" id="IPR037066">
    <property type="entry name" value="Plug_dom_sf"/>
</dbReference>
<dbReference type="CDD" id="cd01347">
    <property type="entry name" value="ligand_gated_channel"/>
    <property type="match status" value="1"/>
</dbReference>
<dbReference type="Gene3D" id="2.170.130.10">
    <property type="entry name" value="TonB-dependent receptor, plug domain"/>
    <property type="match status" value="1"/>
</dbReference>
<dbReference type="Proteomes" id="UP001201549">
    <property type="component" value="Unassembled WGS sequence"/>
</dbReference>
<keyword evidence="6 13" id="KW-0732">Signal</keyword>
<evidence type="ECO:0000256" key="11">
    <source>
        <dbReference type="PROSITE-ProRule" id="PRU01360"/>
    </source>
</evidence>
<evidence type="ECO:0000256" key="13">
    <source>
        <dbReference type="SAM" id="SignalP"/>
    </source>
</evidence>
<dbReference type="InterPro" id="IPR039426">
    <property type="entry name" value="TonB-dep_rcpt-like"/>
</dbReference>
<evidence type="ECO:0000313" key="17">
    <source>
        <dbReference type="Proteomes" id="UP001201549"/>
    </source>
</evidence>
<proteinExistence type="inferred from homology"/>
<keyword evidence="9 16" id="KW-0675">Receptor</keyword>
<feature type="domain" description="TonB-dependent receptor-like beta-barrel" evidence="14">
    <location>
        <begin position="238"/>
        <end position="677"/>
    </location>
</feature>
<name>A0ABT2FID6_9GAMM</name>
<protein>
    <submittedName>
        <fullName evidence="16">TonB-dependent hemoglobin/transferrin/lactoferrin family receptor</fullName>
    </submittedName>
</protein>
<evidence type="ECO:0000313" key="16">
    <source>
        <dbReference type="EMBL" id="MCS4556090.1"/>
    </source>
</evidence>
<evidence type="ECO:0000256" key="7">
    <source>
        <dbReference type="ARBA" id="ARBA00023077"/>
    </source>
</evidence>
<dbReference type="InterPro" id="IPR000531">
    <property type="entry name" value="Beta-barrel_TonB"/>
</dbReference>
<evidence type="ECO:0000256" key="6">
    <source>
        <dbReference type="ARBA" id="ARBA00022729"/>
    </source>
</evidence>
<keyword evidence="17" id="KW-1185">Reference proteome</keyword>
<evidence type="ECO:0000256" key="4">
    <source>
        <dbReference type="ARBA" id="ARBA00022452"/>
    </source>
</evidence>
<dbReference type="InterPro" id="IPR036942">
    <property type="entry name" value="Beta-barrel_TonB_sf"/>
</dbReference>
<evidence type="ECO:0000256" key="5">
    <source>
        <dbReference type="ARBA" id="ARBA00022692"/>
    </source>
</evidence>
<dbReference type="PANTHER" id="PTHR30069:SF29">
    <property type="entry name" value="HEMOGLOBIN AND HEMOGLOBIN-HAPTOGLOBIN-BINDING PROTEIN 1-RELATED"/>
    <property type="match status" value="1"/>
</dbReference>
<evidence type="ECO:0000256" key="8">
    <source>
        <dbReference type="ARBA" id="ARBA00023136"/>
    </source>
</evidence>
<evidence type="ECO:0000256" key="10">
    <source>
        <dbReference type="ARBA" id="ARBA00023237"/>
    </source>
</evidence>
<dbReference type="EMBL" id="JAKOGG010000003">
    <property type="protein sequence ID" value="MCS4556090.1"/>
    <property type="molecule type" value="Genomic_DNA"/>
</dbReference>
<keyword evidence="10 11" id="KW-0998">Cell outer membrane</keyword>
<organism evidence="16 17">
    <name type="scientific">Shewanella electrica</name>
    <dbReference type="NCBI Taxonomy" id="515560"/>
    <lineage>
        <taxon>Bacteria</taxon>
        <taxon>Pseudomonadati</taxon>
        <taxon>Pseudomonadota</taxon>
        <taxon>Gammaproteobacteria</taxon>
        <taxon>Alteromonadales</taxon>
        <taxon>Shewanellaceae</taxon>
        <taxon>Shewanella</taxon>
    </lineage>
</organism>
<comment type="subcellular location">
    <subcellularLocation>
        <location evidence="1 11">Cell outer membrane</location>
        <topology evidence="1 11">Multi-pass membrane protein</topology>
    </subcellularLocation>
</comment>
<comment type="similarity">
    <text evidence="2">Belongs to the TonB-dependent receptor family. Hemoglobin/haptoglobin binding protein subfamily.</text>
</comment>